<evidence type="ECO:0000259" key="4">
    <source>
        <dbReference type="PROSITE" id="PS01124"/>
    </source>
</evidence>
<dbReference type="GO" id="GO:0003700">
    <property type="term" value="F:DNA-binding transcription factor activity"/>
    <property type="evidence" value="ECO:0007669"/>
    <property type="project" value="InterPro"/>
</dbReference>
<keyword evidence="3" id="KW-0804">Transcription</keyword>
<name>A0AAP9T234_9GAMM</name>
<evidence type="ECO:0000256" key="3">
    <source>
        <dbReference type="ARBA" id="ARBA00023163"/>
    </source>
</evidence>
<sequence>MTKMAKTPSTNAIEKGTIAASVARYKIDVIRKVGLDEKRLCYSVGLNMAELDDPNGRIPKAVLFRLFSLASAESKMISLGLQCDEYLDAGFLGIVGYTMMSCSNFKQALQRLERYSVLLDDELEVWAEREEGNLRLSARIGSVERYPFDYMMAGIKGFLSFCKVLLGSYPITHELNVMYGRPNSYEEGTLFFKNINFEMPFFSILFDADTLSKPLRSFNPNLDRVHVDIAEAMLENFNSVKSVDYIRQLISESLSGRALSLGDLAIRLSVSKRTLQRELEVQETSFKEILDDVRKQQAKQYLLYSKKNMKEISWSLGFVEISSFYRASHQWFGMTPKQYRFKHQEL</sequence>
<protein>
    <submittedName>
        <fullName evidence="5">HTH-type transcriptional regulator VirS</fullName>
    </submittedName>
</protein>
<dbReference type="PANTHER" id="PTHR47894:SF1">
    <property type="entry name" value="HTH-TYPE TRANSCRIPTIONAL REGULATOR VQSM"/>
    <property type="match status" value="1"/>
</dbReference>
<dbReference type="Pfam" id="PF12625">
    <property type="entry name" value="Arabinose_bd"/>
    <property type="match status" value="1"/>
</dbReference>
<dbReference type="InterPro" id="IPR018060">
    <property type="entry name" value="HTH_AraC"/>
</dbReference>
<keyword evidence="1" id="KW-0805">Transcription regulation</keyword>
<accession>A0AAP9T234</accession>
<dbReference type="SMART" id="SM00342">
    <property type="entry name" value="HTH_ARAC"/>
    <property type="match status" value="1"/>
</dbReference>
<gene>
    <name evidence="5" type="ORF">FX987_03314</name>
</gene>
<dbReference type="InterPro" id="IPR032687">
    <property type="entry name" value="AraC-type_N"/>
</dbReference>
<dbReference type="RefSeq" id="WP_022521703.1">
    <property type="nucleotide sequence ID" value="NZ_CP054580.1"/>
</dbReference>
<dbReference type="GO" id="GO:0000976">
    <property type="term" value="F:transcription cis-regulatory region binding"/>
    <property type="evidence" value="ECO:0007669"/>
    <property type="project" value="TreeGrafter"/>
</dbReference>
<dbReference type="PANTHER" id="PTHR47894">
    <property type="entry name" value="HTH-TYPE TRANSCRIPTIONAL REGULATOR GADX"/>
    <property type="match status" value="1"/>
</dbReference>
<evidence type="ECO:0000313" key="6">
    <source>
        <dbReference type="Proteomes" id="UP000509761"/>
    </source>
</evidence>
<evidence type="ECO:0000256" key="2">
    <source>
        <dbReference type="ARBA" id="ARBA00023125"/>
    </source>
</evidence>
<dbReference type="InterPro" id="IPR009057">
    <property type="entry name" value="Homeodomain-like_sf"/>
</dbReference>
<dbReference type="Proteomes" id="UP000509761">
    <property type="component" value="Chromosome"/>
</dbReference>
<dbReference type="PROSITE" id="PS01124">
    <property type="entry name" value="HTH_ARAC_FAMILY_2"/>
    <property type="match status" value="1"/>
</dbReference>
<evidence type="ECO:0000313" key="5">
    <source>
        <dbReference type="EMBL" id="QKS25518.1"/>
    </source>
</evidence>
<dbReference type="GO" id="GO:0005829">
    <property type="term" value="C:cytosol"/>
    <property type="evidence" value="ECO:0007669"/>
    <property type="project" value="TreeGrafter"/>
</dbReference>
<evidence type="ECO:0000256" key="1">
    <source>
        <dbReference type="ARBA" id="ARBA00023015"/>
    </source>
</evidence>
<dbReference type="SUPFAM" id="SSF46689">
    <property type="entry name" value="Homeodomain-like"/>
    <property type="match status" value="1"/>
</dbReference>
<organism evidence="5 6">
    <name type="scientific">Vreelandella titanicae</name>
    <dbReference type="NCBI Taxonomy" id="664683"/>
    <lineage>
        <taxon>Bacteria</taxon>
        <taxon>Pseudomonadati</taxon>
        <taxon>Pseudomonadota</taxon>
        <taxon>Gammaproteobacteria</taxon>
        <taxon>Oceanospirillales</taxon>
        <taxon>Halomonadaceae</taxon>
        <taxon>Vreelandella</taxon>
    </lineage>
</organism>
<dbReference type="Pfam" id="PF12833">
    <property type="entry name" value="HTH_18"/>
    <property type="match status" value="1"/>
</dbReference>
<dbReference type="AlphaFoldDB" id="A0AAP9T234"/>
<dbReference type="Gene3D" id="1.10.10.60">
    <property type="entry name" value="Homeodomain-like"/>
    <property type="match status" value="1"/>
</dbReference>
<proteinExistence type="predicted"/>
<keyword evidence="6" id="KW-1185">Reference proteome</keyword>
<reference evidence="5 6" key="1">
    <citation type="submission" date="2019-12" db="EMBL/GenBank/DDBJ databases">
        <title>Genome sequencing and assembly of endphytes of Porphyra tenera.</title>
        <authorList>
            <person name="Park J.M."/>
            <person name="Shin R."/>
            <person name="Jo S.H."/>
        </authorList>
    </citation>
    <scope>NUCLEOTIDE SEQUENCE [LARGE SCALE GENOMIC DNA]</scope>
    <source>
        <strain evidence="5 6">GPM3</strain>
    </source>
</reference>
<dbReference type="EMBL" id="CP054580">
    <property type="protein sequence ID" value="QKS25518.1"/>
    <property type="molecule type" value="Genomic_DNA"/>
</dbReference>
<keyword evidence="2" id="KW-0238">DNA-binding</keyword>
<feature type="domain" description="HTH araC/xylS-type" evidence="4">
    <location>
        <begin position="244"/>
        <end position="342"/>
    </location>
</feature>